<proteinExistence type="predicted"/>
<dbReference type="PANTHER" id="PTHR38340:SF1">
    <property type="entry name" value="S-LAYER PROTEIN"/>
    <property type="match status" value="1"/>
</dbReference>
<evidence type="ECO:0000256" key="2">
    <source>
        <dbReference type="ARBA" id="ARBA00022525"/>
    </source>
</evidence>
<dbReference type="InterPro" id="IPR011049">
    <property type="entry name" value="Serralysin-like_metalloprot_C"/>
</dbReference>
<dbReference type="InterPro" id="IPR038255">
    <property type="entry name" value="PBS_linker_sf"/>
</dbReference>
<reference evidence="4" key="1">
    <citation type="submission" date="2021-02" db="EMBL/GenBank/DDBJ databases">
        <title>Genome sequence of Rhodospirillales sp. strain TMPK1 isolated from soil.</title>
        <authorList>
            <person name="Nakai R."/>
            <person name="Kusada H."/>
            <person name="Tamaki H."/>
        </authorList>
    </citation>
    <scope>NUCLEOTIDE SEQUENCE</scope>
    <source>
        <strain evidence="4">TMPK1</strain>
    </source>
</reference>
<evidence type="ECO:0000259" key="3">
    <source>
        <dbReference type="Pfam" id="PF13946"/>
    </source>
</evidence>
<dbReference type="InterPro" id="IPR050557">
    <property type="entry name" value="RTX_toxin/Mannuronan_C5-epim"/>
</dbReference>
<evidence type="ECO:0000256" key="1">
    <source>
        <dbReference type="ARBA" id="ARBA00004613"/>
    </source>
</evidence>
<evidence type="ECO:0000313" key="5">
    <source>
        <dbReference type="Proteomes" id="UP000681075"/>
    </source>
</evidence>
<dbReference type="PANTHER" id="PTHR38340">
    <property type="entry name" value="S-LAYER PROTEIN"/>
    <property type="match status" value="1"/>
</dbReference>
<dbReference type="PROSITE" id="PS00330">
    <property type="entry name" value="HEMOLYSIN_CALCIUM"/>
    <property type="match status" value="2"/>
</dbReference>
<dbReference type="Gene3D" id="2.150.10.10">
    <property type="entry name" value="Serralysin-like metalloprotease, C-terminal"/>
    <property type="match status" value="1"/>
</dbReference>
<dbReference type="Proteomes" id="UP000681075">
    <property type="component" value="Unassembled WGS sequence"/>
</dbReference>
<dbReference type="EMBL" id="BOPV01000001">
    <property type="protein sequence ID" value="GIL40244.1"/>
    <property type="molecule type" value="Genomic_DNA"/>
</dbReference>
<evidence type="ECO:0000313" key="4">
    <source>
        <dbReference type="EMBL" id="GIL40244.1"/>
    </source>
</evidence>
<dbReference type="GO" id="GO:0005509">
    <property type="term" value="F:calcium ion binding"/>
    <property type="evidence" value="ECO:0007669"/>
    <property type="project" value="InterPro"/>
</dbReference>
<comment type="caution">
    <text evidence="4">The sequence shown here is derived from an EMBL/GenBank/DDBJ whole genome shotgun (WGS) entry which is preliminary data.</text>
</comment>
<dbReference type="AlphaFoldDB" id="A0A8S8XC34"/>
<dbReference type="Pfam" id="PF13946">
    <property type="entry name" value="DUF4214"/>
    <property type="match status" value="1"/>
</dbReference>
<dbReference type="InterPro" id="IPR001343">
    <property type="entry name" value="Hemolysn_Ca-bd"/>
</dbReference>
<dbReference type="Pfam" id="PF00353">
    <property type="entry name" value="HemolysinCabind"/>
    <property type="match status" value="1"/>
</dbReference>
<sequence>MGHVLAFNFQVTLSDTNQIDATTRDLVLADINAALRYLGTFFTGRGTVDVVVTWVSQDADTLASAGPNGFYSLTNSGPASNVYTAITTYELLTGRDPNGADNDANVQINPANLNEFWFDPTPDDRTDLPPFGKVDFLSTILHELAHTFGFISFRNFDGSFDDNARAPFDLFTTNGGGTYDSEAVREVAGGPVALDTTHGEGSRWNHLTDRTDLLYYAANASSSRNYSLVDLAILHDAGMVSNTPGAGADIWFGSNGSDTIDGGAGNDQLFALEGDDRITGGSGNDVIDGGTGYDTVIFAATRASEVITGKASTSFTVSGTAGTDTVRHVEVLQFSDKTLFALTGTDATVARLYGAAFARAPDAAGLGVQLGALHGGTTTTQLANNFIASAEFAARYGAAPSDVAYVTALYTNVLGRIPDQGGFDVQVNALSHGTTRAQLLINFGESPENQAKVSADWLLT</sequence>
<dbReference type="GO" id="GO:0005576">
    <property type="term" value="C:extracellular region"/>
    <property type="evidence" value="ECO:0007669"/>
    <property type="project" value="UniProtKB-SubCell"/>
</dbReference>
<protein>
    <recommendedName>
        <fullName evidence="3">DUF4214 domain-containing protein</fullName>
    </recommendedName>
</protein>
<comment type="subcellular location">
    <subcellularLocation>
        <location evidence="1">Secreted</location>
    </subcellularLocation>
</comment>
<name>A0A8S8XC34_9PROT</name>
<keyword evidence="5" id="KW-1185">Reference proteome</keyword>
<feature type="domain" description="DUF4214" evidence="3">
    <location>
        <begin position="383"/>
        <end position="452"/>
    </location>
</feature>
<accession>A0A8S8XC34</accession>
<dbReference type="PRINTS" id="PR00313">
    <property type="entry name" value="CABNDNGRPT"/>
</dbReference>
<organism evidence="4 5">
    <name type="scientific">Roseiterribacter gracilis</name>
    <dbReference type="NCBI Taxonomy" id="2812848"/>
    <lineage>
        <taxon>Bacteria</taxon>
        <taxon>Pseudomonadati</taxon>
        <taxon>Pseudomonadota</taxon>
        <taxon>Alphaproteobacteria</taxon>
        <taxon>Rhodospirillales</taxon>
        <taxon>Roseiterribacteraceae</taxon>
        <taxon>Roseiterribacter</taxon>
    </lineage>
</organism>
<dbReference type="Gene3D" id="1.10.3130.20">
    <property type="entry name" value="Phycobilisome linker domain"/>
    <property type="match status" value="1"/>
</dbReference>
<dbReference type="InterPro" id="IPR018511">
    <property type="entry name" value="Hemolysin-typ_Ca-bd_CS"/>
</dbReference>
<dbReference type="SUPFAM" id="SSF55486">
    <property type="entry name" value="Metalloproteases ('zincins'), catalytic domain"/>
    <property type="match status" value="1"/>
</dbReference>
<gene>
    <name evidence="4" type="ORF">TMPK1_24810</name>
</gene>
<dbReference type="InterPro" id="IPR025282">
    <property type="entry name" value="DUF4214"/>
</dbReference>
<keyword evidence="2" id="KW-0964">Secreted</keyword>
<dbReference type="SUPFAM" id="SSF51120">
    <property type="entry name" value="beta-Roll"/>
    <property type="match status" value="1"/>
</dbReference>